<dbReference type="HOGENOM" id="CLU_240628_0_0_1"/>
<dbReference type="GO" id="GO:0003677">
    <property type="term" value="F:DNA binding"/>
    <property type="evidence" value="ECO:0007669"/>
    <property type="project" value="TreeGrafter"/>
</dbReference>
<feature type="region of interest" description="Disordered" evidence="1">
    <location>
        <begin position="69"/>
        <end position="88"/>
    </location>
</feature>
<gene>
    <name evidence="3" type="ORF">CAPTEDRAFT_219449</name>
</gene>
<dbReference type="GO" id="GO:0005524">
    <property type="term" value="F:ATP binding"/>
    <property type="evidence" value="ECO:0007669"/>
    <property type="project" value="InterPro"/>
</dbReference>
<dbReference type="InterPro" id="IPR003959">
    <property type="entry name" value="ATPase_AAA_core"/>
</dbReference>
<feature type="domain" description="AAA+ ATPase" evidence="2">
    <location>
        <begin position="1030"/>
        <end position="1222"/>
    </location>
</feature>
<dbReference type="GO" id="GO:0061860">
    <property type="term" value="F:DNA clamp unloader activity"/>
    <property type="evidence" value="ECO:0007669"/>
    <property type="project" value="TreeGrafter"/>
</dbReference>
<protein>
    <recommendedName>
        <fullName evidence="2">AAA+ ATPase domain-containing protein</fullName>
    </recommendedName>
</protein>
<organism evidence="3">
    <name type="scientific">Capitella teleta</name>
    <name type="common">Polychaete worm</name>
    <dbReference type="NCBI Taxonomy" id="283909"/>
    <lineage>
        <taxon>Eukaryota</taxon>
        <taxon>Metazoa</taxon>
        <taxon>Spiralia</taxon>
        <taxon>Lophotrochozoa</taxon>
        <taxon>Annelida</taxon>
        <taxon>Polychaeta</taxon>
        <taxon>Sedentaria</taxon>
        <taxon>Scolecida</taxon>
        <taxon>Capitellidae</taxon>
        <taxon>Capitella</taxon>
    </lineage>
</organism>
<feature type="region of interest" description="Disordered" evidence="1">
    <location>
        <begin position="350"/>
        <end position="450"/>
    </location>
</feature>
<dbReference type="EnsemblMetazoa" id="CapteT219449">
    <property type="protein sequence ID" value="CapteP219449"/>
    <property type="gene ID" value="CapteG219449"/>
</dbReference>
<dbReference type="STRING" id="283909.R7VFZ8"/>
<proteinExistence type="predicted"/>
<dbReference type="PANTHER" id="PTHR23389:SF21">
    <property type="entry name" value="ATPASE FAMILY AAA DOMAIN-CONTAINING PROTEIN 5"/>
    <property type="match status" value="1"/>
</dbReference>
<feature type="compositionally biased region" description="Basic and acidic residues" evidence="1">
    <location>
        <begin position="916"/>
        <end position="927"/>
    </location>
</feature>
<dbReference type="Proteomes" id="UP000014760">
    <property type="component" value="Unassembled WGS sequence"/>
</dbReference>
<feature type="compositionally biased region" description="Basic residues" evidence="1">
    <location>
        <begin position="904"/>
        <end position="915"/>
    </location>
</feature>
<sequence length="1709" mass="192007">MATIDSFFKPKLHRPKESQGALHLSLMNEVGQSAVNGKDSNQNSKLTKTVSLDDSLDEFESSTKNLTPKTVAKVSKKSSSGKADPSNEKKVVEISYADFLKGSSNKTNVGKVGKAEDITSEAVGAQKNCEPDSSKEQVKSEKKEKKVEISQEKSAESIKSNTKPRSAFDLLKWNNKKCSLLTSDSLQSDTEETEKLEALPTKPAKGVTSFFKKVDKSEAFLKAKTLVEAKAEVYMINSPERSNSPCVGSLKKRHAFRKSNVAVVDDSDITQIEILPENIHTETKVELKHKLEEDFYDDCVESNEEICLGEVNEHEAEKDDMQKIKERTERVPVDTKEKVVLGENTDYLKNWESVGKADLENEEAEDVREEEDMVKLDEKDGEISEKESKTEEENEKAKEGIDIEKDQYPKVEHDCKTEQEPSEDHDSINKEKDDSKTDIKTNNDNDKMEISLDEESIDVVHLSDEERNIPSPVVFLDNEALKKSVVEIVSDDEKLQKKSRVTLTRTDSNKMQSTLSFGAKGISIKRPVKTPKKVTRMRDASDDDFQSPEEKTLRRSLRSPKKVVKSLSVRRSARFQERSSEDEVEENFDQVSVPEKPDKEVNLATVVPPRKGKKKTPLKIRFTRSGSDSNAEESPVHRKDAKISRAQELVKKAKEKRVKQILQTQGSQELRRSCRRSAHVASQSISLTMEETVIRRPKRKPVDVEADPPPKKMPPKATGKLAPIFQLKAKSQPPTVILSDDEQEIKVILTEEEKEKQRMKKAFLFSAIPNAVKKHAAEITTPSDLPYPPFPSVSHVQQITGKESPWCLPKDVSLPLALKSPEMASNIVPACTTPGVLTYCCKTSSPAEACPTKNKFSPDSLKCLLAEVKTSNAAFPVNKCFRQLQKLVESPLAEVPNENGKKSKDVRRKSRRGVKRNRDPEEMDTKLASKAATEQSLQWTDKLAPNHSSDFFSNTKAVKRLHSWLSEWKHRTDVDLKKAMRAEILKARRSGKSMDEIRKKYADALWTDDLDDFNVSGESDSDPDEKDDSLCNTMLVQGPHGCGKSAMVYALAQELGYKVFEVNASQKRSGRQIISELQEATQSHQVSTQKTTSAPITPVTATAAKTLVKAKPEKGKKKSNAFSNFFAKKSDVANSPVVHQMKKTKVKDEAVDANIDVSKKVKLSGVSLILFEEADVVLEEDRGFWSAVQTFIQTTKRPILLTATDINLADKLTCRMETLHLKAPSSNHLASYLQLVCLLQGVRTSHDDLMAVASLFKCDIRRSLLSLQFWVQSGIHSRCPLPVTYNRKHLRIEEKKTQTAKLLENHAPSDDEFEIAPRKRRRKCRTILDEDSGPEIPYVLPNEDSQSSIPEFLPFSPDVRETDTIELSDATHVHRLFLESLCNVAEFTGPHTAVQCLRSKSKDALVAISVASAFRQFSVNLVHSNLLSFLPLKRAVSNFSYLRLTTPAIKPGSRISNANDLFDSEESEDGFPSLKSNSRDSFEPEKIEILTGSNTDEKLQKMIMAINDESFDEKPGKRYVARSLHSMASIYDTLSFTDTLSTHASSDRWTFGRVTSGDLDHVTLSDDSDWFNQQFANEIASTIEVLQLRRTNIKLKKLKDKICKYSPEEIEIPVDRLNDCVNSQQEPSVQISSAEATAKAGLRVRDNLPASAWCDHRSLALDYLPMLRFVCRSEQLRATIGRKRRFLHYLDPLIRELRESVISTLCSAF</sequence>
<feature type="region of interest" description="Disordered" evidence="1">
    <location>
        <begin position="530"/>
        <end position="599"/>
    </location>
</feature>
<evidence type="ECO:0000259" key="2">
    <source>
        <dbReference type="SMART" id="SM00382"/>
    </source>
</evidence>
<dbReference type="InterPro" id="IPR027417">
    <property type="entry name" value="P-loop_NTPase"/>
</dbReference>
<keyword evidence="5" id="KW-1185">Reference proteome</keyword>
<dbReference type="EMBL" id="KB293927">
    <property type="protein sequence ID" value="ELU15206.1"/>
    <property type="molecule type" value="Genomic_DNA"/>
</dbReference>
<feature type="compositionally biased region" description="Basic and acidic residues" evidence="1">
    <location>
        <begin position="129"/>
        <end position="156"/>
    </location>
</feature>
<feature type="region of interest" description="Disordered" evidence="1">
    <location>
        <begin position="895"/>
        <end position="928"/>
    </location>
</feature>
<feature type="compositionally biased region" description="Low complexity" evidence="1">
    <location>
        <begin position="71"/>
        <end position="83"/>
    </location>
</feature>
<reference evidence="5" key="1">
    <citation type="submission" date="2012-12" db="EMBL/GenBank/DDBJ databases">
        <authorList>
            <person name="Hellsten U."/>
            <person name="Grimwood J."/>
            <person name="Chapman J.A."/>
            <person name="Shapiro H."/>
            <person name="Aerts A."/>
            <person name="Otillar R.P."/>
            <person name="Terry A.Y."/>
            <person name="Boore J.L."/>
            <person name="Simakov O."/>
            <person name="Marletaz F."/>
            <person name="Cho S.-J."/>
            <person name="Edsinger-Gonzales E."/>
            <person name="Havlak P."/>
            <person name="Kuo D.-H."/>
            <person name="Larsson T."/>
            <person name="Lv J."/>
            <person name="Arendt D."/>
            <person name="Savage R."/>
            <person name="Osoegawa K."/>
            <person name="de Jong P."/>
            <person name="Lindberg D.R."/>
            <person name="Seaver E.C."/>
            <person name="Weisblat D.A."/>
            <person name="Putnam N.H."/>
            <person name="Grigoriev I.V."/>
            <person name="Rokhsar D.S."/>
        </authorList>
    </citation>
    <scope>NUCLEOTIDE SEQUENCE</scope>
    <source>
        <strain evidence="5">I ESC-2004</strain>
    </source>
</reference>
<evidence type="ECO:0000256" key="1">
    <source>
        <dbReference type="SAM" id="MobiDB-lite"/>
    </source>
</evidence>
<evidence type="ECO:0000313" key="3">
    <source>
        <dbReference type="EMBL" id="ELU15206.1"/>
    </source>
</evidence>
<dbReference type="OrthoDB" id="9996895at2759"/>
<feature type="region of interest" description="Disordered" evidence="1">
    <location>
        <begin position="123"/>
        <end position="162"/>
    </location>
</feature>
<feature type="compositionally biased region" description="Basic and acidic residues" evidence="1">
    <location>
        <begin position="373"/>
        <end position="450"/>
    </location>
</feature>
<feature type="region of interest" description="Disordered" evidence="1">
    <location>
        <begin position="1"/>
        <end position="20"/>
    </location>
</feature>
<feature type="compositionally biased region" description="Basic residues" evidence="1">
    <location>
        <begin position="554"/>
        <end position="564"/>
    </location>
</feature>
<feature type="compositionally biased region" description="Acidic residues" evidence="1">
    <location>
        <begin position="360"/>
        <end position="372"/>
    </location>
</feature>
<evidence type="ECO:0000313" key="4">
    <source>
        <dbReference type="EnsemblMetazoa" id="CapteP219449"/>
    </source>
</evidence>
<evidence type="ECO:0000313" key="5">
    <source>
        <dbReference type="Proteomes" id="UP000014760"/>
    </source>
</evidence>
<dbReference type="GO" id="GO:0016887">
    <property type="term" value="F:ATP hydrolysis activity"/>
    <property type="evidence" value="ECO:0007669"/>
    <property type="project" value="InterPro"/>
</dbReference>
<accession>R7VFZ8</accession>
<reference evidence="3 5" key="2">
    <citation type="journal article" date="2013" name="Nature">
        <title>Insights into bilaterian evolution from three spiralian genomes.</title>
        <authorList>
            <person name="Simakov O."/>
            <person name="Marletaz F."/>
            <person name="Cho S.J."/>
            <person name="Edsinger-Gonzales E."/>
            <person name="Havlak P."/>
            <person name="Hellsten U."/>
            <person name="Kuo D.H."/>
            <person name="Larsson T."/>
            <person name="Lv J."/>
            <person name="Arendt D."/>
            <person name="Savage R."/>
            <person name="Osoegawa K."/>
            <person name="de Jong P."/>
            <person name="Grimwood J."/>
            <person name="Chapman J.A."/>
            <person name="Shapiro H."/>
            <person name="Aerts A."/>
            <person name="Otillar R.P."/>
            <person name="Terry A.Y."/>
            <person name="Boore J.L."/>
            <person name="Grigoriev I.V."/>
            <person name="Lindberg D.R."/>
            <person name="Seaver E.C."/>
            <person name="Weisblat D.A."/>
            <person name="Putnam N.H."/>
            <person name="Rokhsar D.S."/>
        </authorList>
    </citation>
    <scope>NUCLEOTIDE SEQUENCE</scope>
    <source>
        <strain evidence="3 5">I ESC-2004</strain>
    </source>
</reference>
<name>R7VFZ8_CAPTE</name>
<dbReference type="SMART" id="SM00382">
    <property type="entry name" value="AAA"/>
    <property type="match status" value="1"/>
</dbReference>
<dbReference type="Gene3D" id="3.40.50.300">
    <property type="entry name" value="P-loop containing nucleotide triphosphate hydrolases"/>
    <property type="match status" value="1"/>
</dbReference>
<dbReference type="GO" id="GO:0005634">
    <property type="term" value="C:nucleus"/>
    <property type="evidence" value="ECO:0007669"/>
    <property type="project" value="TreeGrafter"/>
</dbReference>
<reference evidence="4" key="3">
    <citation type="submission" date="2015-06" db="UniProtKB">
        <authorList>
            <consortium name="EnsemblMetazoa"/>
        </authorList>
    </citation>
    <scope>IDENTIFICATION</scope>
</reference>
<dbReference type="Pfam" id="PF00004">
    <property type="entry name" value="AAA"/>
    <property type="match status" value="1"/>
</dbReference>
<feature type="region of interest" description="Disordered" evidence="1">
    <location>
        <begin position="622"/>
        <end position="642"/>
    </location>
</feature>
<feature type="region of interest" description="Disordered" evidence="1">
    <location>
        <begin position="694"/>
        <end position="718"/>
    </location>
</feature>
<dbReference type="InterPro" id="IPR003593">
    <property type="entry name" value="AAA+_ATPase"/>
</dbReference>
<dbReference type="EMBL" id="AMQN01004601">
    <property type="status" value="NOT_ANNOTATED_CDS"/>
    <property type="molecule type" value="Genomic_DNA"/>
</dbReference>
<dbReference type="SUPFAM" id="SSF52540">
    <property type="entry name" value="P-loop containing nucleoside triphosphate hydrolases"/>
    <property type="match status" value="1"/>
</dbReference>
<dbReference type="PANTHER" id="PTHR23389">
    <property type="entry name" value="CHROMOSOME TRANSMISSION FIDELITY FACTOR 18"/>
    <property type="match status" value="1"/>
</dbReference>